<name>A0AAD5TX56_9FUNG</name>
<sequence length="79" mass="9423">ANKKIFFDEGENYKNYDKQSLDTLLKDYNISKENFEIVSRYYNTVELGPVTSTQNNLRDAIWISNLHEENLKRYTDLKI</sequence>
<dbReference type="Proteomes" id="UP001211065">
    <property type="component" value="Unassembled WGS sequence"/>
</dbReference>
<reference evidence="1" key="1">
    <citation type="submission" date="2020-05" db="EMBL/GenBank/DDBJ databases">
        <title>Phylogenomic resolution of chytrid fungi.</title>
        <authorList>
            <person name="Stajich J.E."/>
            <person name="Amses K."/>
            <person name="Simmons R."/>
            <person name="Seto K."/>
            <person name="Myers J."/>
            <person name="Bonds A."/>
            <person name="Quandt C.A."/>
            <person name="Barry K."/>
            <person name="Liu P."/>
            <person name="Grigoriev I."/>
            <person name="Longcore J.E."/>
            <person name="James T.Y."/>
        </authorList>
    </citation>
    <scope>NUCLEOTIDE SEQUENCE</scope>
    <source>
        <strain evidence="1">JEL0476</strain>
    </source>
</reference>
<organism evidence="1 2">
    <name type="scientific">Clydaea vesicula</name>
    <dbReference type="NCBI Taxonomy" id="447962"/>
    <lineage>
        <taxon>Eukaryota</taxon>
        <taxon>Fungi</taxon>
        <taxon>Fungi incertae sedis</taxon>
        <taxon>Chytridiomycota</taxon>
        <taxon>Chytridiomycota incertae sedis</taxon>
        <taxon>Chytridiomycetes</taxon>
        <taxon>Lobulomycetales</taxon>
        <taxon>Lobulomycetaceae</taxon>
        <taxon>Clydaea</taxon>
    </lineage>
</organism>
<comment type="caution">
    <text evidence="1">The sequence shown here is derived from an EMBL/GenBank/DDBJ whole genome shotgun (WGS) entry which is preliminary data.</text>
</comment>
<protein>
    <submittedName>
        <fullName evidence="1">Uncharacterized protein</fullName>
    </submittedName>
</protein>
<evidence type="ECO:0000313" key="1">
    <source>
        <dbReference type="EMBL" id="KAJ3214007.1"/>
    </source>
</evidence>
<keyword evidence="2" id="KW-1185">Reference proteome</keyword>
<feature type="non-terminal residue" evidence="1">
    <location>
        <position position="79"/>
    </location>
</feature>
<dbReference type="EMBL" id="JADGJW010000657">
    <property type="protein sequence ID" value="KAJ3214007.1"/>
    <property type="molecule type" value="Genomic_DNA"/>
</dbReference>
<gene>
    <name evidence="1" type="ORF">HK099_007070</name>
</gene>
<proteinExistence type="predicted"/>
<accession>A0AAD5TX56</accession>
<dbReference type="AlphaFoldDB" id="A0AAD5TX56"/>
<evidence type="ECO:0000313" key="2">
    <source>
        <dbReference type="Proteomes" id="UP001211065"/>
    </source>
</evidence>